<sequence>MPSPVAAIANLAVATYRYFTTQKAPEITIDSVILRTGEPLIDTTRELMPRGVMELEEFHAAIQILAEEPELSQFVEVEGQLVPMIMHSQGGSRQSLDFLILALLHSSRLRIYWLRLEFSEATFTSIVLENYEELKRGFRGETIRYYKITGYAGIELEERSQITTPWGTLQKAPIPSPHLVYLGFAGTPTTAIMLSEHHTTIVVSREPSLDAFKPMRFTGPPILELVPLAFALGTFQPKPCAPVMTFMTNLLPFMLGFSSTSTMRPDKISDAVQLTTEQVSAIEDWARRLNEQHIDSLKVAVGRVISAISKRADKSDVLIDAVTAWESLVGSRSETVFRVTAALAHLLEKDPTARRGFQKKLKDIYNLRSRVVHGDLVESAKIAEAADEATKIAIKSLSQIYLMPIEWLSMKSEERADRILLER</sequence>
<protein>
    <recommendedName>
        <fullName evidence="3">Apea-like HEPN domain-containing protein</fullName>
    </recommendedName>
</protein>
<organism evidence="1 2">
    <name type="scientific">Streptosporangium algeriense</name>
    <dbReference type="NCBI Taxonomy" id="1682748"/>
    <lineage>
        <taxon>Bacteria</taxon>
        <taxon>Bacillati</taxon>
        <taxon>Actinomycetota</taxon>
        <taxon>Actinomycetes</taxon>
        <taxon>Streptosporangiales</taxon>
        <taxon>Streptosporangiaceae</taxon>
        <taxon>Streptosporangium</taxon>
    </lineage>
</organism>
<accession>A0ABW3DKL4</accession>
<reference evidence="2" key="1">
    <citation type="journal article" date="2019" name="Int. J. Syst. Evol. Microbiol.">
        <title>The Global Catalogue of Microorganisms (GCM) 10K type strain sequencing project: providing services to taxonomists for standard genome sequencing and annotation.</title>
        <authorList>
            <consortium name="The Broad Institute Genomics Platform"/>
            <consortium name="The Broad Institute Genome Sequencing Center for Infectious Disease"/>
            <person name="Wu L."/>
            <person name="Ma J."/>
        </authorList>
    </citation>
    <scope>NUCLEOTIDE SEQUENCE [LARGE SCALE GENOMIC DNA]</scope>
    <source>
        <strain evidence="2">CCUG 62974</strain>
    </source>
</reference>
<comment type="caution">
    <text evidence="1">The sequence shown here is derived from an EMBL/GenBank/DDBJ whole genome shotgun (WGS) entry which is preliminary data.</text>
</comment>
<evidence type="ECO:0000313" key="2">
    <source>
        <dbReference type="Proteomes" id="UP001597024"/>
    </source>
</evidence>
<name>A0ABW3DKL4_9ACTN</name>
<gene>
    <name evidence="1" type="ORF">ACFQ08_00785</name>
</gene>
<keyword evidence="2" id="KW-1185">Reference proteome</keyword>
<evidence type="ECO:0008006" key="3">
    <source>
        <dbReference type="Google" id="ProtNLM"/>
    </source>
</evidence>
<evidence type="ECO:0000313" key="1">
    <source>
        <dbReference type="EMBL" id="MFD0883103.1"/>
    </source>
</evidence>
<proteinExistence type="predicted"/>
<dbReference type="EMBL" id="JBHTHX010000007">
    <property type="protein sequence ID" value="MFD0883103.1"/>
    <property type="molecule type" value="Genomic_DNA"/>
</dbReference>
<dbReference type="Proteomes" id="UP001597024">
    <property type="component" value="Unassembled WGS sequence"/>
</dbReference>